<dbReference type="Proteomes" id="UP001501319">
    <property type="component" value="Unassembled WGS sequence"/>
</dbReference>
<keyword evidence="2" id="KW-1185">Reference proteome</keyword>
<name>A0ABN2F817_9ACTN</name>
<accession>A0ABN2F817</accession>
<evidence type="ECO:0000313" key="1">
    <source>
        <dbReference type="EMBL" id="GAA1634792.1"/>
    </source>
</evidence>
<sequence length="57" mass="6396">MQTHAFTDDPQRTRSTVLELHDIGVDHVVLNLMKPFRKGLATWAAAEIIDPVNAQLN</sequence>
<organism evidence="1 2">
    <name type="scientific">Kribbella alba</name>
    <dbReference type="NCBI Taxonomy" id="190197"/>
    <lineage>
        <taxon>Bacteria</taxon>
        <taxon>Bacillati</taxon>
        <taxon>Actinomycetota</taxon>
        <taxon>Actinomycetes</taxon>
        <taxon>Propionibacteriales</taxon>
        <taxon>Kribbellaceae</taxon>
        <taxon>Kribbella</taxon>
    </lineage>
</organism>
<gene>
    <name evidence="1" type="ORF">GCM10009744_24450</name>
</gene>
<evidence type="ECO:0000313" key="2">
    <source>
        <dbReference type="Proteomes" id="UP001501319"/>
    </source>
</evidence>
<comment type="caution">
    <text evidence="1">The sequence shown here is derived from an EMBL/GenBank/DDBJ whole genome shotgun (WGS) entry which is preliminary data.</text>
</comment>
<dbReference type="EMBL" id="BAAANE010000004">
    <property type="protein sequence ID" value="GAA1634792.1"/>
    <property type="molecule type" value="Genomic_DNA"/>
</dbReference>
<reference evidence="2" key="1">
    <citation type="journal article" date="2019" name="Int. J. Syst. Evol. Microbiol.">
        <title>The Global Catalogue of Microorganisms (GCM) 10K type strain sequencing project: providing services to taxonomists for standard genome sequencing and annotation.</title>
        <authorList>
            <consortium name="The Broad Institute Genomics Platform"/>
            <consortium name="The Broad Institute Genome Sequencing Center for Infectious Disease"/>
            <person name="Wu L."/>
            <person name="Ma J."/>
        </authorList>
    </citation>
    <scope>NUCLEOTIDE SEQUENCE [LARGE SCALE GENOMIC DNA]</scope>
    <source>
        <strain evidence="2">JCM 14306</strain>
    </source>
</reference>
<proteinExistence type="predicted"/>
<protein>
    <submittedName>
        <fullName evidence="1">Uncharacterized protein</fullName>
    </submittedName>
</protein>